<sequence>MMPSIAQAPLTNGADLIHKEKAIDTNAYATSSGFTAVNGRTSGSPPRSAPQTNGSHGTYHTARSNSLPNSEGDERPAVKGSDTTQTAWTFTNGFASHRASQATNDTEDNSSSTHKRKRSGTDDTSFTGAAVSSEQARRKVDGYESSISPRSPRSTNNLSSIPHSAPHSGTTGYGSGPWLDRERPDTLASESRMAESQDRMHSPTQRSVDYENGDDSVTQDHNEPSSTTELTRAGVQVDPKKRKRQFANRTKTGCQTCRRRKKKCDEAKPECSNCIRGGFVCEGYHQLKSQGPRPSTSRGPMPIQAKDEYNPTSVFRPHVPREQHEATYNEGNRGRPIVVDDNNNSNAAARQPWSSWPEPHSRSHTHPPPPATYAEASHDPRATTKQYYDAPPLAPQQRPPPNQQYGHPPPSMHQSASTVAQMALQHTSSTSHYQPPARQQPPPPPPLESEKSKMLKGEPYLLFAPQLVDEREQCKSALWRFNNAQNPAMGVSREERVRQFRAIMDSPNTRREEQPRGSVGKDVQVEAPFNCEYGYNIHIADNVVIGSNCTILDPCQITIGARSVIGPNVNILGNTVAVHPRDRAGSKGTAIGVVIRIEEDCFIGANVTIVARKGKPITIGKGTTIGAGSVVCKTFPKYTVVAGNPAQVLRGVWDPDERGRP</sequence>
<dbReference type="SMART" id="SM01266">
    <property type="entry name" value="Mac"/>
    <property type="match status" value="1"/>
</dbReference>
<dbReference type="InterPro" id="IPR011004">
    <property type="entry name" value="Trimer_LpxA-like_sf"/>
</dbReference>
<organism evidence="6 7">
    <name type="scientific">Pseudovirgaria hyperparasitica</name>
    <dbReference type="NCBI Taxonomy" id="470096"/>
    <lineage>
        <taxon>Eukaryota</taxon>
        <taxon>Fungi</taxon>
        <taxon>Dikarya</taxon>
        <taxon>Ascomycota</taxon>
        <taxon>Pezizomycotina</taxon>
        <taxon>Dothideomycetes</taxon>
        <taxon>Dothideomycetes incertae sedis</taxon>
        <taxon>Acrospermales</taxon>
        <taxon>Acrospermaceae</taxon>
        <taxon>Pseudovirgaria</taxon>
    </lineage>
</organism>
<evidence type="ECO:0000256" key="2">
    <source>
        <dbReference type="ARBA" id="ARBA00022679"/>
    </source>
</evidence>
<dbReference type="PANTHER" id="PTHR23416">
    <property type="entry name" value="SIALIC ACID SYNTHASE-RELATED"/>
    <property type="match status" value="1"/>
</dbReference>
<accession>A0A6A6WBX0</accession>
<dbReference type="InterPro" id="IPR024688">
    <property type="entry name" value="Mac_dom"/>
</dbReference>
<dbReference type="InterPro" id="IPR001138">
    <property type="entry name" value="Zn2Cys6_DnaBD"/>
</dbReference>
<feature type="compositionally biased region" description="Polar residues" evidence="4">
    <location>
        <begin position="288"/>
        <end position="298"/>
    </location>
</feature>
<reference evidence="6" key="1">
    <citation type="journal article" date="2020" name="Stud. Mycol.">
        <title>101 Dothideomycetes genomes: a test case for predicting lifestyles and emergence of pathogens.</title>
        <authorList>
            <person name="Haridas S."/>
            <person name="Albert R."/>
            <person name="Binder M."/>
            <person name="Bloem J."/>
            <person name="Labutti K."/>
            <person name="Salamov A."/>
            <person name="Andreopoulos B."/>
            <person name="Baker S."/>
            <person name="Barry K."/>
            <person name="Bills G."/>
            <person name="Bluhm B."/>
            <person name="Cannon C."/>
            <person name="Castanera R."/>
            <person name="Culley D."/>
            <person name="Daum C."/>
            <person name="Ezra D."/>
            <person name="Gonzalez J."/>
            <person name="Henrissat B."/>
            <person name="Kuo A."/>
            <person name="Liang C."/>
            <person name="Lipzen A."/>
            <person name="Lutzoni F."/>
            <person name="Magnuson J."/>
            <person name="Mondo S."/>
            <person name="Nolan M."/>
            <person name="Ohm R."/>
            <person name="Pangilinan J."/>
            <person name="Park H.-J."/>
            <person name="Ramirez L."/>
            <person name="Alfaro M."/>
            <person name="Sun H."/>
            <person name="Tritt A."/>
            <person name="Yoshinaga Y."/>
            <person name="Zwiers L.-H."/>
            <person name="Turgeon B."/>
            <person name="Goodwin S."/>
            <person name="Spatafora J."/>
            <person name="Crous P."/>
            <person name="Grigoriev I."/>
        </authorList>
    </citation>
    <scope>NUCLEOTIDE SEQUENCE</scope>
    <source>
        <strain evidence="6">CBS 121739</strain>
    </source>
</reference>
<gene>
    <name evidence="6" type="ORF">EJ05DRAFT_305776</name>
</gene>
<dbReference type="GO" id="GO:0008374">
    <property type="term" value="F:O-acyltransferase activity"/>
    <property type="evidence" value="ECO:0007669"/>
    <property type="project" value="TreeGrafter"/>
</dbReference>
<dbReference type="Gene3D" id="2.160.10.10">
    <property type="entry name" value="Hexapeptide repeat proteins"/>
    <property type="match status" value="1"/>
</dbReference>
<dbReference type="OrthoDB" id="25818at2759"/>
<feature type="compositionally biased region" description="Pro residues" evidence="4">
    <location>
        <begin position="438"/>
        <end position="447"/>
    </location>
</feature>
<dbReference type="InterPro" id="IPR051159">
    <property type="entry name" value="Hexapeptide_acetyltransf"/>
</dbReference>
<dbReference type="CDD" id="cd03357">
    <property type="entry name" value="LbH_MAT_GAT"/>
    <property type="match status" value="1"/>
</dbReference>
<dbReference type="AlphaFoldDB" id="A0A6A6WBX0"/>
<feature type="compositionally biased region" description="Polar residues" evidence="4">
    <location>
        <begin position="33"/>
        <end position="69"/>
    </location>
</feature>
<dbReference type="Pfam" id="PF00172">
    <property type="entry name" value="Zn_clus"/>
    <property type="match status" value="1"/>
</dbReference>
<feature type="compositionally biased region" description="Polar residues" evidence="4">
    <location>
        <begin position="145"/>
        <end position="170"/>
    </location>
</feature>
<dbReference type="SUPFAM" id="SSF51161">
    <property type="entry name" value="Trimeric LpxA-like enzymes"/>
    <property type="match status" value="1"/>
</dbReference>
<dbReference type="InterPro" id="IPR001451">
    <property type="entry name" value="Hexapep"/>
</dbReference>
<dbReference type="PANTHER" id="PTHR23416:SF76">
    <property type="entry name" value="ZN(II)2CYS6 TRANSCRIPTION FACTOR (EUROFUNG)"/>
    <property type="match status" value="1"/>
</dbReference>
<dbReference type="RefSeq" id="XP_033602110.1">
    <property type="nucleotide sequence ID" value="XM_033740644.1"/>
</dbReference>
<dbReference type="GO" id="GO:0008270">
    <property type="term" value="F:zinc ion binding"/>
    <property type="evidence" value="ECO:0007669"/>
    <property type="project" value="InterPro"/>
</dbReference>
<dbReference type="PROSITE" id="PS00463">
    <property type="entry name" value="ZN2_CY6_FUNGAL_1"/>
    <property type="match status" value="1"/>
</dbReference>
<dbReference type="CDD" id="cd00067">
    <property type="entry name" value="GAL4"/>
    <property type="match status" value="1"/>
</dbReference>
<feature type="region of interest" description="Disordered" evidence="4">
    <location>
        <begin position="33"/>
        <end position="250"/>
    </location>
</feature>
<proteinExistence type="inferred from homology"/>
<feature type="compositionally biased region" description="Pro residues" evidence="4">
    <location>
        <begin position="392"/>
        <end position="411"/>
    </location>
</feature>
<evidence type="ECO:0000313" key="6">
    <source>
        <dbReference type="EMBL" id="KAF2759659.1"/>
    </source>
</evidence>
<dbReference type="GO" id="GO:0000981">
    <property type="term" value="F:DNA-binding transcription factor activity, RNA polymerase II-specific"/>
    <property type="evidence" value="ECO:0007669"/>
    <property type="project" value="InterPro"/>
</dbReference>
<feature type="compositionally biased region" description="Polar residues" evidence="4">
    <location>
        <begin position="412"/>
        <end position="433"/>
    </location>
</feature>
<feature type="compositionally biased region" description="Polar residues" evidence="4">
    <location>
        <begin position="81"/>
        <end position="112"/>
    </location>
</feature>
<dbReference type="InterPro" id="IPR036864">
    <property type="entry name" value="Zn2-C6_fun-type_DNA-bd_sf"/>
</dbReference>
<evidence type="ECO:0000256" key="3">
    <source>
        <dbReference type="ARBA" id="ARBA00023242"/>
    </source>
</evidence>
<keyword evidence="7" id="KW-1185">Reference proteome</keyword>
<dbReference type="EMBL" id="ML996569">
    <property type="protein sequence ID" value="KAF2759659.1"/>
    <property type="molecule type" value="Genomic_DNA"/>
</dbReference>
<name>A0A6A6WBX0_9PEZI</name>
<dbReference type="Gene3D" id="4.10.240.10">
    <property type="entry name" value="Zn(2)-C6 fungal-type DNA-binding domain"/>
    <property type="match status" value="1"/>
</dbReference>
<comment type="similarity">
    <text evidence="1">Belongs to the transferase hexapeptide repeat family.</text>
</comment>
<keyword evidence="2" id="KW-0808">Transferase</keyword>
<feature type="compositionally biased region" description="Basic and acidic residues" evidence="4">
    <location>
        <begin position="192"/>
        <end position="201"/>
    </location>
</feature>
<feature type="region of interest" description="Disordered" evidence="4">
    <location>
        <begin position="288"/>
        <end position="452"/>
    </location>
</feature>
<evidence type="ECO:0000256" key="4">
    <source>
        <dbReference type="SAM" id="MobiDB-lite"/>
    </source>
</evidence>
<feature type="domain" description="Zn(2)-C6 fungal-type" evidence="5">
    <location>
        <begin position="253"/>
        <end position="281"/>
    </location>
</feature>
<dbReference type="Pfam" id="PF12464">
    <property type="entry name" value="Mac"/>
    <property type="match status" value="1"/>
</dbReference>
<dbReference type="Pfam" id="PF14602">
    <property type="entry name" value="Hexapep_2"/>
    <property type="match status" value="2"/>
</dbReference>
<evidence type="ECO:0000313" key="7">
    <source>
        <dbReference type="Proteomes" id="UP000799437"/>
    </source>
</evidence>
<dbReference type="GeneID" id="54481698"/>
<dbReference type="PROSITE" id="PS50048">
    <property type="entry name" value="ZN2_CY6_FUNGAL_2"/>
    <property type="match status" value="1"/>
</dbReference>
<dbReference type="GO" id="GO:0016407">
    <property type="term" value="F:acetyltransferase activity"/>
    <property type="evidence" value="ECO:0007669"/>
    <property type="project" value="InterPro"/>
</dbReference>
<protein>
    <submittedName>
        <fullName evidence="6">Trimeric LpxA-like protein</fullName>
    </submittedName>
</protein>
<feature type="compositionally biased region" description="Polar residues" evidence="4">
    <location>
        <begin position="122"/>
        <end position="134"/>
    </location>
</feature>
<evidence type="ECO:0000259" key="5">
    <source>
        <dbReference type="PROSITE" id="PS50048"/>
    </source>
</evidence>
<keyword evidence="3" id="KW-0539">Nucleus</keyword>
<dbReference type="Proteomes" id="UP000799437">
    <property type="component" value="Unassembled WGS sequence"/>
</dbReference>
<dbReference type="SUPFAM" id="SSF57701">
    <property type="entry name" value="Zn2/Cys6 DNA-binding domain"/>
    <property type="match status" value="1"/>
</dbReference>
<evidence type="ECO:0000256" key="1">
    <source>
        <dbReference type="ARBA" id="ARBA00007274"/>
    </source>
</evidence>
<dbReference type="SMART" id="SM00066">
    <property type="entry name" value="GAL4"/>
    <property type="match status" value="1"/>
</dbReference>